<dbReference type="Gene3D" id="2.60.120.260">
    <property type="entry name" value="Galactose-binding domain-like"/>
    <property type="match status" value="1"/>
</dbReference>
<name>A0A0S8GMJ5_UNCW3</name>
<sequence length="601" mass="65964">MKNIKYIMPFIVIAMIAGVSYASMQSGNAIQTPLPLSTGSDFIVYPRQGEFVDSFERSDLAPWTTLLYNWGIRDTSDTYGPEAPAFAGYQYAGVPDTDIAVYTGDQTGYLVSPTIDLTGWSEFYLSFSYWSSFEGFTNFDGGIVEISPDNGSSWVQVDDSAQGHLNPTYDARLAGTGALGTAWAYCYPTDPDWRIVSSQDLVSLGYVSTGDQIRVRFTFASDPLAGGEGWFIDDVRIADTPPSDLQPPTIAHTPLPDTTDTLNNYVISATIVDVGSGVDYDSVYLHYQIESGSVVDVKMDTVGTGSSDIYEAEIPAQTYHTDIYYHMSAVDIAGNEKVTQVYNFEVTNARTIIYDDSQPWWGTGLVDIGDGSFAQFDFEAVGIDSGLLHQAKIFFDRAGDYDVRIHEATVTGPGSLIDSIAGLSSPGYQWSTIELDGLGIETNEEVVVGCVVWTESLGVLRDSTIDYPDNQWNYDNGAWAGGSGGDWMIRLKVIPITFTGIADRPEQLPERFVFGQISSNPTRDRTILEYQLPAVEHVTLSVYDITGKRVTRLVNGIKEPGIHRVSWNGRDARGNSVSSGVYFLKFSAGDYTSTQKILFVR</sequence>
<dbReference type="InterPro" id="IPR026444">
    <property type="entry name" value="Secre_tail"/>
</dbReference>
<dbReference type="Pfam" id="PF13860">
    <property type="entry name" value="FlgD_ig"/>
    <property type="match status" value="1"/>
</dbReference>
<gene>
    <name evidence="2" type="ORF">AMJ87_02905</name>
</gene>
<dbReference type="EMBL" id="LJUO01000016">
    <property type="protein sequence ID" value="KPK73084.1"/>
    <property type="molecule type" value="Genomic_DNA"/>
</dbReference>
<dbReference type="Proteomes" id="UP000051096">
    <property type="component" value="Unassembled WGS sequence"/>
</dbReference>
<accession>A0A0S8GMJ5</accession>
<comment type="caution">
    <text evidence="2">The sequence shown here is derived from an EMBL/GenBank/DDBJ whole genome shotgun (WGS) entry which is preliminary data.</text>
</comment>
<dbReference type="NCBIfam" id="TIGR04183">
    <property type="entry name" value="Por_Secre_tail"/>
    <property type="match status" value="1"/>
</dbReference>
<dbReference type="AlphaFoldDB" id="A0A0S8GMJ5"/>
<evidence type="ECO:0000259" key="1">
    <source>
        <dbReference type="Pfam" id="PF13860"/>
    </source>
</evidence>
<feature type="domain" description="FlgD/Vpr Ig-like" evidence="1">
    <location>
        <begin position="533"/>
        <end position="588"/>
    </location>
</feature>
<reference evidence="2 3" key="1">
    <citation type="journal article" date="2015" name="Microbiome">
        <title>Genomic resolution of linkages in carbon, nitrogen, and sulfur cycling among widespread estuary sediment bacteria.</title>
        <authorList>
            <person name="Baker B.J."/>
            <person name="Lazar C.S."/>
            <person name="Teske A.P."/>
            <person name="Dick G.J."/>
        </authorList>
    </citation>
    <scope>NUCLEOTIDE SEQUENCE [LARGE SCALE GENOMIC DNA]</scope>
    <source>
        <strain evidence="2">SM23_60</strain>
    </source>
</reference>
<evidence type="ECO:0000313" key="3">
    <source>
        <dbReference type="Proteomes" id="UP000051096"/>
    </source>
</evidence>
<protein>
    <recommendedName>
        <fullName evidence="1">FlgD/Vpr Ig-like domain-containing protein</fullName>
    </recommendedName>
</protein>
<evidence type="ECO:0000313" key="2">
    <source>
        <dbReference type="EMBL" id="KPK73084.1"/>
    </source>
</evidence>
<dbReference type="InterPro" id="IPR025965">
    <property type="entry name" value="FlgD/Vpr_Ig-like"/>
</dbReference>
<dbReference type="Gene3D" id="2.60.40.4070">
    <property type="match status" value="1"/>
</dbReference>
<proteinExistence type="predicted"/>
<organism evidence="2 3">
    <name type="scientific">candidate division WOR_3 bacterium SM23_60</name>
    <dbReference type="NCBI Taxonomy" id="1703780"/>
    <lineage>
        <taxon>Bacteria</taxon>
        <taxon>Bacteria division WOR-3</taxon>
    </lineage>
</organism>